<gene>
    <name evidence="2" type="ORF">Rhow_006746</name>
</gene>
<organism evidence="2 3">
    <name type="scientific">Rhodococcus wratislaviensis</name>
    <name type="common">Tsukamurella wratislaviensis</name>
    <dbReference type="NCBI Taxonomy" id="44752"/>
    <lineage>
        <taxon>Bacteria</taxon>
        <taxon>Bacillati</taxon>
        <taxon>Actinomycetota</taxon>
        <taxon>Actinomycetes</taxon>
        <taxon>Mycobacteriales</taxon>
        <taxon>Nocardiaceae</taxon>
        <taxon>Rhodococcus</taxon>
    </lineage>
</organism>
<evidence type="ECO:0000256" key="1">
    <source>
        <dbReference type="SAM" id="MobiDB-lite"/>
    </source>
</evidence>
<evidence type="ECO:0000313" key="2">
    <source>
        <dbReference type="EMBL" id="GCE42617.1"/>
    </source>
</evidence>
<keyword evidence="3" id="KW-1185">Reference proteome</keyword>
<feature type="region of interest" description="Disordered" evidence="1">
    <location>
        <begin position="33"/>
        <end position="78"/>
    </location>
</feature>
<dbReference type="AlphaFoldDB" id="A0A402CGD4"/>
<comment type="caution">
    <text evidence="2">The sequence shown here is derived from an EMBL/GenBank/DDBJ whole genome shotgun (WGS) entry which is preliminary data.</text>
</comment>
<dbReference type="Proteomes" id="UP000287519">
    <property type="component" value="Unassembled WGS sequence"/>
</dbReference>
<dbReference type="PROSITE" id="PS51257">
    <property type="entry name" value="PROKAR_LIPOPROTEIN"/>
    <property type="match status" value="1"/>
</dbReference>
<feature type="compositionally biased region" description="Basic and acidic residues" evidence="1">
    <location>
        <begin position="51"/>
        <end position="67"/>
    </location>
</feature>
<reference evidence="2 3" key="1">
    <citation type="submission" date="2018-11" db="EMBL/GenBank/DDBJ databases">
        <title>Microbial catabolism of amino acid.</title>
        <authorList>
            <person name="Hibi M."/>
            <person name="Ogawa J."/>
        </authorList>
    </citation>
    <scope>NUCLEOTIDE SEQUENCE [LARGE SCALE GENOMIC DNA]</scope>
    <source>
        <strain evidence="2 3">C31-06</strain>
    </source>
</reference>
<dbReference type="EMBL" id="BHYM01000060">
    <property type="protein sequence ID" value="GCE42617.1"/>
    <property type="molecule type" value="Genomic_DNA"/>
</dbReference>
<name>A0A402CGD4_RHOWR</name>
<protein>
    <submittedName>
        <fullName evidence="2">Uncharacterized protein</fullName>
    </submittedName>
</protein>
<accession>A0A402CGD4</accession>
<evidence type="ECO:0000313" key="3">
    <source>
        <dbReference type="Proteomes" id="UP000287519"/>
    </source>
</evidence>
<sequence length="78" mass="9050">MVDYRLAQPSELELRFAVAYATLAIACGLRSPKLTKDTVRPPRPRRYSLRKSTDRSRRRTVDTRDPVDMSIRTCTIRP</sequence>
<proteinExistence type="predicted"/>